<dbReference type="Gene3D" id="3.30.70.20">
    <property type="match status" value="2"/>
</dbReference>
<proteinExistence type="predicted"/>
<feature type="domain" description="4Fe-4S ferredoxin-type" evidence="5">
    <location>
        <begin position="232"/>
        <end position="261"/>
    </location>
</feature>
<dbReference type="Proteomes" id="UP000231638">
    <property type="component" value="Unassembled WGS sequence"/>
</dbReference>
<dbReference type="Pfam" id="PF12838">
    <property type="entry name" value="Fer4_7"/>
    <property type="match status" value="1"/>
</dbReference>
<feature type="domain" description="4Fe-4S ferredoxin-type" evidence="5">
    <location>
        <begin position="418"/>
        <end position="447"/>
    </location>
</feature>
<dbReference type="PANTHER" id="PTHR43687:SF4">
    <property type="entry name" value="BLR5484 PROTEIN"/>
    <property type="match status" value="1"/>
</dbReference>
<protein>
    <submittedName>
        <fullName evidence="6">4Fe-4S ferredoxin</fullName>
    </submittedName>
</protein>
<accession>A0A2D3W3X6</accession>
<dbReference type="GO" id="GO:0046872">
    <property type="term" value="F:metal ion binding"/>
    <property type="evidence" value="ECO:0007669"/>
    <property type="project" value="UniProtKB-KW"/>
</dbReference>
<dbReference type="SUPFAM" id="SSF54862">
    <property type="entry name" value="4Fe-4S ferredoxins"/>
    <property type="match status" value="1"/>
</dbReference>
<sequence>MHQEFAYFSRTPLEFPLGDEIDVVNAPSEAEYIVSNDPCVNAVIYAPEINFYLARSKDVLAQKIRNVSKLYAIRAVGFDYAQDQDYAQEVGTKLLIVTEDLEKEALKETLSAEGYSVVTLLPSMILDVNGHIGDLAVVLKKDDAILELNCDQILWWNAPNFAMKQSGVYDPSLLGEETALKKMRANTGTYRYKNFINYDSSICQYHERREEVCGKCAEVCPTVAILKEDETKHLVFSHIDCHGCGGCISVCPSGALDYTQMPRRAFSYMSEYYEGTIPLIIPQKMDLESITIPLEENVLPMMIEGEKYLHEAHMLNLLQTCGNPIVFYTDFISKGTGDVIRIINEIFERKYAKKAIFVCQNAQELSHAFETMQALPECRYGINEEGLRKREIFSARLAHLVGDEDLGTVRTGEHVHYGDIRIDAEKCTLCLSCVGACNVRALTAHPEDNSLRFNASICTNCGYCEATCPEKECLSVIKDELRLSPTWFSQRIMAQDELFKCAECGKEFATAKAIRKIAAIMTPLFLGDPVKLKTLYCCPDCKAKVIFRASVEANVNETVG</sequence>
<evidence type="ECO:0000256" key="4">
    <source>
        <dbReference type="ARBA" id="ARBA00023014"/>
    </source>
</evidence>
<evidence type="ECO:0000256" key="2">
    <source>
        <dbReference type="ARBA" id="ARBA00022723"/>
    </source>
</evidence>
<evidence type="ECO:0000313" key="6">
    <source>
        <dbReference type="EMBL" id="DAB36071.1"/>
    </source>
</evidence>
<keyword evidence="1" id="KW-0004">4Fe-4S</keyword>
<feature type="domain" description="4Fe-4S ferredoxin-type" evidence="5">
    <location>
        <begin position="449"/>
        <end position="479"/>
    </location>
</feature>
<reference evidence="6 7" key="1">
    <citation type="journal article" date="2017" name="Front. Microbiol.">
        <title>Comparative Genomic Analysis of the Class Epsilonproteobacteria and Proposed Reclassification to Epsilonbacteraeota (phyl. nov.).</title>
        <authorList>
            <person name="Waite D.W."/>
            <person name="Vanwonterghem I."/>
            <person name="Rinke C."/>
            <person name="Parks D.H."/>
            <person name="Zhang Y."/>
            <person name="Takai K."/>
            <person name="Sievert S.M."/>
            <person name="Simon J."/>
            <person name="Campbell B.J."/>
            <person name="Hanson T.E."/>
            <person name="Woyke T."/>
            <person name="Klotz M.G."/>
            <person name="Hugenholtz P."/>
        </authorList>
    </citation>
    <scope>NUCLEOTIDE SEQUENCE [LARGE SCALE GENOMIC DNA]</scope>
    <source>
        <strain evidence="6">UBA11420</strain>
    </source>
</reference>
<evidence type="ECO:0000256" key="1">
    <source>
        <dbReference type="ARBA" id="ARBA00022485"/>
    </source>
</evidence>
<gene>
    <name evidence="6" type="ORF">CFH80_06775</name>
</gene>
<evidence type="ECO:0000256" key="3">
    <source>
        <dbReference type="ARBA" id="ARBA00023004"/>
    </source>
</evidence>
<dbReference type="InterPro" id="IPR050572">
    <property type="entry name" value="Fe-S_Ferredoxin"/>
</dbReference>
<dbReference type="PROSITE" id="PS00198">
    <property type="entry name" value="4FE4S_FER_1"/>
    <property type="match status" value="2"/>
</dbReference>
<organism evidence="6 7">
    <name type="scientific">Sulfurospirillum cavolei</name>
    <dbReference type="NCBI Taxonomy" id="366522"/>
    <lineage>
        <taxon>Bacteria</taxon>
        <taxon>Pseudomonadati</taxon>
        <taxon>Campylobacterota</taxon>
        <taxon>Epsilonproteobacteria</taxon>
        <taxon>Campylobacterales</taxon>
        <taxon>Sulfurospirillaceae</taxon>
        <taxon>Sulfurospirillum</taxon>
    </lineage>
</organism>
<dbReference type="GO" id="GO:0051539">
    <property type="term" value="F:4 iron, 4 sulfur cluster binding"/>
    <property type="evidence" value="ECO:0007669"/>
    <property type="project" value="UniProtKB-KW"/>
</dbReference>
<dbReference type="InterPro" id="IPR017900">
    <property type="entry name" value="4Fe4S_Fe_S_CS"/>
</dbReference>
<dbReference type="EMBL" id="DLUG01000179">
    <property type="protein sequence ID" value="DAB36071.1"/>
    <property type="molecule type" value="Genomic_DNA"/>
</dbReference>
<keyword evidence="3" id="KW-0408">Iron</keyword>
<keyword evidence="4" id="KW-0411">Iron-sulfur</keyword>
<dbReference type="STRING" id="366522.GCA_001548055_00305"/>
<dbReference type="PROSITE" id="PS51379">
    <property type="entry name" value="4FE4S_FER_2"/>
    <property type="match status" value="3"/>
</dbReference>
<keyword evidence="2" id="KW-0479">Metal-binding</keyword>
<dbReference type="PANTHER" id="PTHR43687">
    <property type="entry name" value="ADENYLYLSULFATE REDUCTASE, BETA SUBUNIT"/>
    <property type="match status" value="1"/>
</dbReference>
<name>A0A2D3W3X6_9BACT</name>
<evidence type="ECO:0000259" key="5">
    <source>
        <dbReference type="PROSITE" id="PS51379"/>
    </source>
</evidence>
<dbReference type="Pfam" id="PF13237">
    <property type="entry name" value="Fer4_10"/>
    <property type="match status" value="1"/>
</dbReference>
<dbReference type="InterPro" id="IPR017896">
    <property type="entry name" value="4Fe4S_Fe-S-bd"/>
</dbReference>
<evidence type="ECO:0000313" key="7">
    <source>
        <dbReference type="Proteomes" id="UP000231638"/>
    </source>
</evidence>
<comment type="caution">
    <text evidence="6">The sequence shown here is derived from an EMBL/GenBank/DDBJ whole genome shotgun (WGS) entry which is preliminary data.</text>
</comment>
<dbReference type="AlphaFoldDB" id="A0A2D3W3X6"/>